<feature type="transmembrane region" description="Helical" evidence="1">
    <location>
        <begin position="27"/>
        <end position="54"/>
    </location>
</feature>
<evidence type="ECO:0000313" key="2">
    <source>
        <dbReference type="EMBL" id="UQV27203.1"/>
    </source>
</evidence>
<dbReference type="Proteomes" id="UP000769022">
    <property type="component" value="Chromosome"/>
</dbReference>
<gene>
    <name evidence="2" type="ORF">H7686_0002565</name>
</gene>
<feature type="transmembrane region" description="Helical" evidence="1">
    <location>
        <begin position="90"/>
        <end position="111"/>
    </location>
</feature>
<name>A0AAX3B948_9MOLU</name>
<keyword evidence="1" id="KW-0812">Transmembrane</keyword>
<keyword evidence="3" id="KW-1185">Reference proteome</keyword>
<reference evidence="2 3" key="1">
    <citation type="submission" date="2022-05" db="EMBL/GenBank/DDBJ databases">
        <title>'Parthenium hysterophorus' phyllody phytoplasma strain PR34.</title>
        <authorList>
            <person name="Kirdat K."/>
            <person name="Tiwarekar B."/>
            <person name="Yadav A."/>
        </authorList>
    </citation>
    <scope>NUCLEOTIDE SEQUENCE [LARGE SCALE GENOMIC DNA]</scope>
    <source>
        <strain evidence="2 3">PR34</strain>
    </source>
</reference>
<evidence type="ECO:0000256" key="1">
    <source>
        <dbReference type="SAM" id="Phobius"/>
    </source>
</evidence>
<keyword evidence="1" id="KW-0472">Membrane</keyword>
<dbReference type="RefSeq" id="WP_212304304.1">
    <property type="nucleotide sequence ID" value="NZ_JACRYS020000009.1"/>
</dbReference>
<dbReference type="KEGG" id="pphy:H7686_0002565"/>
<dbReference type="AlphaFoldDB" id="A0AAX3B948"/>
<dbReference type="EMBL" id="CP097206">
    <property type="protein sequence ID" value="UQV27203.1"/>
    <property type="molecule type" value="Genomic_DNA"/>
</dbReference>
<evidence type="ECO:0000313" key="3">
    <source>
        <dbReference type="Proteomes" id="UP000769022"/>
    </source>
</evidence>
<sequence>MNVQKAIFYLSNIFSFIQNYYNYFVNIIFWLIIFIVVYLIIWFISLIVNILRLLPKLRFFNKLSSNSYYSSSYASSNNDFQNKISSPRGFFFTSLLILIFFILLLMSLFFIRKFNFTPLSKIISLPNFSTEKLHQLTALPNNYSDNNVFFRQKFVKDLEKLDLILNSKDYQPVSLESEQQKLLKEVNVLKFKIIDDSNVSETQITQDIDSLKQKIDELNFKYGKIIFRQKLVKDLEKLDLILNSKDYQPVSLESEQQKLLKEVNVLKFKIIDDSNVSETQITQDIDSLKQKIDELNFKYGKIIFRQKLVKDLEKLDLILNSKDYQPVSLESEQQKLLKEVNVLKFKIIDDSNVSETQITQDIDSLKQKIDELNFKYNNEIINKSINHNNFKKSLGIPVFVPVIRSIDC</sequence>
<accession>A0AAX3B948</accession>
<keyword evidence="1" id="KW-1133">Transmembrane helix</keyword>
<organism evidence="2 3">
    <name type="scientific">Candidatus Phytoplasma asiaticum</name>
    <dbReference type="NCBI Taxonomy" id="2763338"/>
    <lineage>
        <taxon>Bacteria</taxon>
        <taxon>Bacillati</taxon>
        <taxon>Mycoplasmatota</taxon>
        <taxon>Mollicutes</taxon>
        <taxon>Acholeplasmatales</taxon>
        <taxon>Acholeplasmataceae</taxon>
        <taxon>Candidatus Phytoplasma</taxon>
        <taxon>16SrII (Peanut WB group)</taxon>
    </lineage>
</organism>
<proteinExistence type="predicted"/>
<protein>
    <submittedName>
        <fullName evidence="2">Uncharacterized protein</fullName>
    </submittedName>
</protein>